<evidence type="ECO:0000256" key="1">
    <source>
        <dbReference type="RuleBase" id="RU004185"/>
    </source>
</evidence>
<evidence type="ECO:0000256" key="2">
    <source>
        <dbReference type="SAM" id="MobiDB-lite"/>
    </source>
</evidence>
<proteinExistence type="inferred from homology"/>
<dbReference type="InterPro" id="IPR001015">
    <property type="entry name" value="Ferrochelatase"/>
</dbReference>
<comment type="similarity">
    <text evidence="1">Belongs to the ferrochelatase family.</text>
</comment>
<evidence type="ECO:0000313" key="3">
    <source>
        <dbReference type="EMBL" id="PAP76810.1"/>
    </source>
</evidence>
<dbReference type="PANTHER" id="PTHR11108:SF1">
    <property type="entry name" value="FERROCHELATASE, MITOCHONDRIAL"/>
    <property type="match status" value="1"/>
</dbReference>
<protein>
    <submittedName>
        <fullName evidence="3">Ferrochelatase</fullName>
    </submittedName>
</protein>
<dbReference type="OrthoDB" id="9809741at2"/>
<name>A0A271J0C4_9BACT</name>
<dbReference type="Proteomes" id="UP000216339">
    <property type="component" value="Unassembled WGS sequence"/>
</dbReference>
<dbReference type="NCBIfam" id="TIGR00109">
    <property type="entry name" value="hemH"/>
    <property type="match status" value="1"/>
</dbReference>
<dbReference type="CDD" id="cd03411">
    <property type="entry name" value="Ferrochelatase_N"/>
    <property type="match status" value="1"/>
</dbReference>
<dbReference type="PANTHER" id="PTHR11108">
    <property type="entry name" value="FERROCHELATASE"/>
    <property type="match status" value="1"/>
</dbReference>
<dbReference type="Pfam" id="PF00762">
    <property type="entry name" value="Ferrochelatase"/>
    <property type="match status" value="1"/>
</dbReference>
<dbReference type="SUPFAM" id="SSF53800">
    <property type="entry name" value="Chelatase"/>
    <property type="match status" value="1"/>
</dbReference>
<dbReference type="EMBL" id="MQWD01000001">
    <property type="protein sequence ID" value="PAP76810.1"/>
    <property type="molecule type" value="Genomic_DNA"/>
</dbReference>
<dbReference type="RefSeq" id="WP_095510478.1">
    <property type="nucleotide sequence ID" value="NZ_MQWD01000001.1"/>
</dbReference>
<reference evidence="3 4" key="1">
    <citation type="submission" date="2016-11" db="EMBL/GenBank/DDBJ databases">
        <title>Study of marine rhodopsin-containing bacteria.</title>
        <authorList>
            <person name="Yoshizawa S."/>
            <person name="Kumagai Y."/>
            <person name="Kogure K."/>
        </authorList>
    </citation>
    <scope>NUCLEOTIDE SEQUENCE [LARGE SCALE GENOMIC DNA]</scope>
    <source>
        <strain evidence="3 4">SAORIC-28</strain>
    </source>
</reference>
<organism evidence="3 4">
    <name type="scientific">Rubrivirga marina</name>
    <dbReference type="NCBI Taxonomy" id="1196024"/>
    <lineage>
        <taxon>Bacteria</taxon>
        <taxon>Pseudomonadati</taxon>
        <taxon>Rhodothermota</taxon>
        <taxon>Rhodothermia</taxon>
        <taxon>Rhodothermales</taxon>
        <taxon>Rubricoccaceae</taxon>
        <taxon>Rubrivirga</taxon>
    </lineage>
</organism>
<comment type="caution">
    <text evidence="3">The sequence shown here is derived from an EMBL/GenBank/DDBJ whole genome shotgun (WGS) entry which is preliminary data.</text>
</comment>
<sequence>MTPLAYLRTYRPDRSVLTGEGYNQGTVRVGKGDVVGVVMMELGGPLQPDEVVPFLESRLLDPVEVDLRVPKALRPRVAHYIARRRGRELRRSFEMIGGCSPLRRHVSEQAAALQRRLNDRFGAATDATFRTYVAMRHGDPSMETARRRMVEDGVTKVILLPLQPHYSASMAGSALSYWQAHGTVSAPTALVSEYATHPKLVRALNERIDEGLQRFPREVRDRVQILFAAHGALRRHLQKLDDPYCCHVQATVRAVLDVRSDGRGSAVAFLPPLGAGRALGARLGDTIADLADDGASALLVVPISFLSERVDTAFDLDVTARGLASSEGISHFEVTNGLNCHPLLIDTLAECVGTHVEPDALAGGDGVVEADDLPEIVTTGTAVRARVPACPVCERSVATRTWRPEGPAYGPSPVEGDVTDQRSAA</sequence>
<gene>
    <name evidence="3" type="ORF">BSZ37_10380</name>
</gene>
<dbReference type="GO" id="GO:0006783">
    <property type="term" value="P:heme biosynthetic process"/>
    <property type="evidence" value="ECO:0007669"/>
    <property type="project" value="InterPro"/>
</dbReference>
<dbReference type="Gene3D" id="3.40.50.1400">
    <property type="match status" value="2"/>
</dbReference>
<dbReference type="InterPro" id="IPR033659">
    <property type="entry name" value="Ferrochelatase_N"/>
</dbReference>
<accession>A0A271J0C4</accession>
<feature type="region of interest" description="Disordered" evidence="2">
    <location>
        <begin position="402"/>
        <end position="425"/>
    </location>
</feature>
<keyword evidence="4" id="KW-1185">Reference proteome</keyword>
<dbReference type="AlphaFoldDB" id="A0A271J0C4"/>
<dbReference type="GO" id="GO:0004325">
    <property type="term" value="F:ferrochelatase activity"/>
    <property type="evidence" value="ECO:0007669"/>
    <property type="project" value="InterPro"/>
</dbReference>
<evidence type="ECO:0000313" key="4">
    <source>
        <dbReference type="Proteomes" id="UP000216339"/>
    </source>
</evidence>